<keyword evidence="4" id="KW-1133">Transmembrane helix</keyword>
<dbReference type="SUPFAM" id="SSF48264">
    <property type="entry name" value="Cytochrome P450"/>
    <property type="match status" value="1"/>
</dbReference>
<evidence type="ECO:0000256" key="7">
    <source>
        <dbReference type="RuleBase" id="RU000461"/>
    </source>
</evidence>
<evidence type="ECO:0000256" key="5">
    <source>
        <dbReference type="ARBA" id="ARBA00023004"/>
    </source>
</evidence>
<feature type="binding site" description="axial binding residue" evidence="6">
    <location>
        <position position="459"/>
    </location>
    <ligand>
        <name>heme</name>
        <dbReference type="ChEBI" id="CHEBI:30413"/>
    </ligand>
    <ligandPart>
        <name>Fe</name>
        <dbReference type="ChEBI" id="CHEBI:18248"/>
    </ligandPart>
</feature>
<evidence type="ECO:0000256" key="6">
    <source>
        <dbReference type="PIRSR" id="PIRSR602401-1"/>
    </source>
</evidence>
<evidence type="ECO:0000256" key="3">
    <source>
        <dbReference type="ARBA" id="ARBA00022723"/>
    </source>
</evidence>
<reference evidence="8 9" key="1">
    <citation type="submission" date="2012-08" db="EMBL/GenBank/DDBJ databases">
        <title>Oryza genome evolution.</title>
        <authorList>
            <person name="Wing R.A."/>
        </authorList>
    </citation>
    <scope>NUCLEOTIDE SEQUENCE</scope>
</reference>
<dbReference type="STRING" id="77586.A0A0D9VD32"/>
<name>A0A0D9VD32_9ORYZ</name>
<accession>A0A0D9VD32</accession>
<dbReference type="PROSITE" id="PS00086">
    <property type="entry name" value="CYTOCHROME_P450"/>
    <property type="match status" value="1"/>
</dbReference>
<organism evidence="8 9">
    <name type="scientific">Leersia perrieri</name>
    <dbReference type="NCBI Taxonomy" id="77586"/>
    <lineage>
        <taxon>Eukaryota</taxon>
        <taxon>Viridiplantae</taxon>
        <taxon>Streptophyta</taxon>
        <taxon>Embryophyta</taxon>
        <taxon>Tracheophyta</taxon>
        <taxon>Spermatophyta</taxon>
        <taxon>Magnoliopsida</taxon>
        <taxon>Liliopsida</taxon>
        <taxon>Poales</taxon>
        <taxon>Poaceae</taxon>
        <taxon>BOP clade</taxon>
        <taxon>Oryzoideae</taxon>
        <taxon>Oryzeae</taxon>
        <taxon>Oryzinae</taxon>
        <taxon>Leersia</taxon>
    </lineage>
</organism>
<sequence>MAGDLSLHLLLIALIVSPLLFFFVSGRRAARDAARVVRQRLPPSPWALPVIGHLHHLATGDLPHRALRDMARRHGPLMLLRLGEVQTVVASSADAAREILKAHDVAFSSRPMGPVSRLWFQGADGLVFAPYGEPWRRLRRVCAAELLSHRRVASFRHVREDELSRLLRAVASSPPSSPVNLTEMISTYVADSTVRAIIGSRRLKDRDEYLRLLGELFSIMPGMSLPDLFPSSRLAMLVSRAPGRIRRYRRRMRRIMDSIIDEHKERRDAAGDEEDDEEEDLVDVLLRLQKEVGDQYPLTTENIKTVMVDIFAAASETSATALDWVMAELMRSPTAMRKAQDEVRRALAGAGGGEVTEDVLPGLHYLKLVVKETLRLHPPAPLLLPRRCESACEVLGHDVPAGATVLVNAWAIARDPAHWESPDDFSPERFAGDGGGGETRDFRGADFEFIPFGAGRRMCPGMAFGLVHVELALAALLFHFDWSLPGGMDAGELDMTESSGLTVRRRLQLLLVARPHALSLLCHEVVIDY</sequence>
<dbReference type="InterPro" id="IPR002401">
    <property type="entry name" value="Cyt_P450_E_grp-I"/>
</dbReference>
<dbReference type="eggNOG" id="KOG0156">
    <property type="taxonomic scope" value="Eukaryota"/>
</dbReference>
<evidence type="ECO:0000256" key="4">
    <source>
        <dbReference type="ARBA" id="ARBA00022989"/>
    </source>
</evidence>
<keyword evidence="3 6" id="KW-0479">Metal-binding</keyword>
<evidence type="ECO:0000256" key="2">
    <source>
        <dbReference type="ARBA" id="ARBA00022692"/>
    </source>
</evidence>
<dbReference type="GO" id="GO:0005506">
    <property type="term" value="F:iron ion binding"/>
    <property type="evidence" value="ECO:0007669"/>
    <property type="project" value="InterPro"/>
</dbReference>
<keyword evidence="5 6" id="KW-0408">Iron</keyword>
<evidence type="ECO:0000313" key="8">
    <source>
        <dbReference type="EnsemblPlants" id="LPERR02G05700.1"/>
    </source>
</evidence>
<reference evidence="8" key="3">
    <citation type="submission" date="2015-04" db="UniProtKB">
        <authorList>
            <consortium name="EnsemblPlants"/>
        </authorList>
    </citation>
    <scope>IDENTIFICATION</scope>
</reference>
<protein>
    <recommendedName>
        <fullName evidence="10">Cytochrome P450</fullName>
    </recommendedName>
</protein>
<reference evidence="9" key="2">
    <citation type="submission" date="2013-12" db="EMBL/GenBank/DDBJ databases">
        <authorList>
            <person name="Yu Y."/>
            <person name="Lee S."/>
            <person name="de Baynast K."/>
            <person name="Wissotski M."/>
            <person name="Liu L."/>
            <person name="Talag J."/>
            <person name="Goicoechea J."/>
            <person name="Angelova A."/>
            <person name="Jetty R."/>
            <person name="Kudrna D."/>
            <person name="Golser W."/>
            <person name="Rivera L."/>
            <person name="Zhang J."/>
            <person name="Wing R."/>
        </authorList>
    </citation>
    <scope>NUCLEOTIDE SEQUENCE</scope>
</reference>
<dbReference type="GO" id="GO:0004497">
    <property type="term" value="F:monooxygenase activity"/>
    <property type="evidence" value="ECO:0007669"/>
    <property type="project" value="UniProtKB-KW"/>
</dbReference>
<keyword evidence="4" id="KW-0472">Membrane</keyword>
<dbReference type="FunFam" id="1.10.630.10:FF:000064">
    <property type="entry name" value="Cytochrome P450 monooxygenase"/>
    <property type="match status" value="1"/>
</dbReference>
<dbReference type="Proteomes" id="UP000032180">
    <property type="component" value="Chromosome 2"/>
</dbReference>
<dbReference type="Gene3D" id="1.10.630.10">
    <property type="entry name" value="Cytochrome P450"/>
    <property type="match status" value="1"/>
</dbReference>
<dbReference type="InterPro" id="IPR017972">
    <property type="entry name" value="Cyt_P450_CS"/>
</dbReference>
<comment type="similarity">
    <text evidence="1 7">Belongs to the cytochrome P450 family.</text>
</comment>
<evidence type="ECO:0008006" key="10">
    <source>
        <dbReference type="Google" id="ProtNLM"/>
    </source>
</evidence>
<keyword evidence="7" id="KW-0503">Monooxygenase</keyword>
<dbReference type="HOGENOM" id="CLU_001570_4_1_1"/>
<dbReference type="InterPro" id="IPR001128">
    <property type="entry name" value="Cyt_P450"/>
</dbReference>
<dbReference type="PRINTS" id="PR00385">
    <property type="entry name" value="P450"/>
</dbReference>
<keyword evidence="6 7" id="KW-0349">Heme</keyword>
<dbReference type="InterPro" id="IPR036396">
    <property type="entry name" value="Cyt_P450_sf"/>
</dbReference>
<evidence type="ECO:0000256" key="1">
    <source>
        <dbReference type="ARBA" id="ARBA00010617"/>
    </source>
</evidence>
<keyword evidence="9" id="KW-1185">Reference proteome</keyword>
<dbReference type="GO" id="GO:0016705">
    <property type="term" value="F:oxidoreductase activity, acting on paired donors, with incorporation or reduction of molecular oxygen"/>
    <property type="evidence" value="ECO:0007669"/>
    <property type="project" value="InterPro"/>
</dbReference>
<evidence type="ECO:0000313" key="9">
    <source>
        <dbReference type="Proteomes" id="UP000032180"/>
    </source>
</evidence>
<dbReference type="AlphaFoldDB" id="A0A0D9VD32"/>
<keyword evidence="7" id="KW-0560">Oxidoreductase</keyword>
<comment type="cofactor">
    <cofactor evidence="6">
        <name>heme</name>
        <dbReference type="ChEBI" id="CHEBI:30413"/>
    </cofactor>
</comment>
<dbReference type="PANTHER" id="PTHR47955:SF21">
    <property type="entry name" value="OS06G0642300 PROTEIN"/>
    <property type="match status" value="1"/>
</dbReference>
<dbReference type="EnsemblPlants" id="LPERR02G05700.1">
    <property type="protein sequence ID" value="LPERR02G05700.1"/>
    <property type="gene ID" value="LPERR02G05700"/>
</dbReference>
<dbReference type="PRINTS" id="PR00463">
    <property type="entry name" value="EP450I"/>
</dbReference>
<dbReference type="PANTHER" id="PTHR47955">
    <property type="entry name" value="CYTOCHROME P450 FAMILY 71 PROTEIN"/>
    <property type="match status" value="1"/>
</dbReference>
<dbReference type="GO" id="GO:0020037">
    <property type="term" value="F:heme binding"/>
    <property type="evidence" value="ECO:0007669"/>
    <property type="project" value="InterPro"/>
</dbReference>
<proteinExistence type="inferred from homology"/>
<dbReference type="Pfam" id="PF00067">
    <property type="entry name" value="p450"/>
    <property type="match status" value="1"/>
</dbReference>
<dbReference type="Gramene" id="LPERR02G05700.1">
    <property type="protein sequence ID" value="LPERR02G05700.1"/>
    <property type="gene ID" value="LPERR02G05700"/>
</dbReference>
<keyword evidence="2" id="KW-0812">Transmembrane</keyword>